<dbReference type="EMBL" id="BJCE01000052">
    <property type="protein sequence ID" value="GCL36854.1"/>
    <property type="molecule type" value="Genomic_DNA"/>
</dbReference>
<sequence>MQSMTIKSYVGHDGMLHISLPEIQDTDVEVIIVYQPIQKTEKSSLASLYGICADDPIIIDDNSVFDNLDEKMEGVFDS</sequence>
<reference evidence="2" key="1">
    <citation type="submission" date="2019-02" db="EMBL/GenBank/DDBJ databases">
        <title>Draft genome sequence of Sphaerospermopsis reniformis NIES-1949.</title>
        <authorList>
            <person name="Yamaguchi H."/>
            <person name="Suzuki S."/>
            <person name="Kawachi M."/>
        </authorList>
    </citation>
    <scope>NUCLEOTIDE SEQUENCE [LARGE SCALE GENOMIC DNA]</scope>
    <source>
        <strain evidence="2">NIES-1949</strain>
    </source>
</reference>
<dbReference type="AlphaFoldDB" id="A0A480A3T5"/>
<keyword evidence="2" id="KW-1185">Reference proteome</keyword>
<gene>
    <name evidence="1" type="ORF">SR1949_19600</name>
</gene>
<dbReference type="Proteomes" id="UP000300142">
    <property type="component" value="Unassembled WGS sequence"/>
</dbReference>
<comment type="caution">
    <text evidence="1">The sequence shown here is derived from an EMBL/GenBank/DDBJ whole genome shotgun (WGS) entry which is preliminary data.</text>
</comment>
<organism evidence="1 2">
    <name type="scientific">Sphaerospermopsis reniformis</name>
    <dbReference type="NCBI Taxonomy" id="531300"/>
    <lineage>
        <taxon>Bacteria</taxon>
        <taxon>Bacillati</taxon>
        <taxon>Cyanobacteriota</taxon>
        <taxon>Cyanophyceae</taxon>
        <taxon>Nostocales</taxon>
        <taxon>Aphanizomenonaceae</taxon>
        <taxon>Sphaerospermopsis</taxon>
    </lineage>
</organism>
<protein>
    <submittedName>
        <fullName evidence="1">Uncharacterized protein</fullName>
    </submittedName>
</protein>
<evidence type="ECO:0000313" key="2">
    <source>
        <dbReference type="Proteomes" id="UP000300142"/>
    </source>
</evidence>
<proteinExistence type="predicted"/>
<dbReference type="RefSeq" id="WP_137667245.1">
    <property type="nucleotide sequence ID" value="NZ_BJCE01000052.1"/>
</dbReference>
<evidence type="ECO:0000313" key="1">
    <source>
        <dbReference type="EMBL" id="GCL36854.1"/>
    </source>
</evidence>
<name>A0A480A3T5_9CYAN</name>
<accession>A0A480A3T5</accession>